<keyword evidence="1" id="KW-0812">Transmembrane</keyword>
<sequence>MSSIHLQTTPSINALIMIVNILMFLNEISIDLFYLFYPLEIKLIIKYIPLSS</sequence>
<gene>
    <name evidence="2" type="ORF">Sps_03416</name>
</gene>
<keyword evidence="1" id="KW-1133">Transmembrane helix</keyword>
<reference evidence="2 3" key="1">
    <citation type="submission" date="2016-03" db="EMBL/GenBank/DDBJ databases">
        <title>Complete genome sequence of Shewanella psychrophila WP2, a deep sea bacterium isolated from west Pacific sediment.</title>
        <authorList>
            <person name="Xu G."/>
            <person name="Jian H."/>
        </authorList>
    </citation>
    <scope>NUCLEOTIDE SEQUENCE [LARGE SCALE GENOMIC DNA]</scope>
    <source>
        <strain evidence="2 3">WP2</strain>
    </source>
</reference>
<organism evidence="2 3">
    <name type="scientific">Shewanella psychrophila</name>
    <dbReference type="NCBI Taxonomy" id="225848"/>
    <lineage>
        <taxon>Bacteria</taxon>
        <taxon>Pseudomonadati</taxon>
        <taxon>Pseudomonadota</taxon>
        <taxon>Gammaproteobacteria</taxon>
        <taxon>Alteromonadales</taxon>
        <taxon>Shewanellaceae</taxon>
        <taxon>Shewanella</taxon>
    </lineage>
</organism>
<accession>A0A1S6HSQ0</accession>
<dbReference type="AlphaFoldDB" id="A0A1S6HSQ0"/>
<dbReference type="KEGG" id="spsw:Sps_03416"/>
<dbReference type="Proteomes" id="UP000189545">
    <property type="component" value="Chromosome"/>
</dbReference>
<keyword evidence="1" id="KW-0472">Membrane</keyword>
<proteinExistence type="predicted"/>
<keyword evidence="3" id="KW-1185">Reference proteome</keyword>
<evidence type="ECO:0000313" key="2">
    <source>
        <dbReference type="EMBL" id="AQS38543.1"/>
    </source>
</evidence>
<dbReference type="STRING" id="225848.Sps_03416"/>
<evidence type="ECO:0000256" key="1">
    <source>
        <dbReference type="SAM" id="Phobius"/>
    </source>
</evidence>
<dbReference type="EMBL" id="CP014782">
    <property type="protein sequence ID" value="AQS38543.1"/>
    <property type="molecule type" value="Genomic_DNA"/>
</dbReference>
<evidence type="ECO:0000313" key="3">
    <source>
        <dbReference type="Proteomes" id="UP000189545"/>
    </source>
</evidence>
<name>A0A1S6HSQ0_9GAMM</name>
<feature type="transmembrane region" description="Helical" evidence="1">
    <location>
        <begin position="12"/>
        <end position="37"/>
    </location>
</feature>
<protein>
    <submittedName>
        <fullName evidence="2">Uncharacterized protein</fullName>
    </submittedName>
</protein>